<reference evidence="4 5" key="1">
    <citation type="journal article" date="2016" name="Nat. Commun.">
        <title>Thousands of microbial genomes shed light on interconnected biogeochemical processes in an aquifer system.</title>
        <authorList>
            <person name="Anantharaman K."/>
            <person name="Brown C.T."/>
            <person name="Hug L.A."/>
            <person name="Sharon I."/>
            <person name="Castelle C.J."/>
            <person name="Probst A.J."/>
            <person name="Thomas B.C."/>
            <person name="Singh A."/>
            <person name="Wilkins M.J."/>
            <person name="Karaoz U."/>
            <person name="Brodie E.L."/>
            <person name="Williams K.H."/>
            <person name="Hubbard S.S."/>
            <person name="Banfield J.F."/>
        </authorList>
    </citation>
    <scope>NUCLEOTIDE SEQUENCE [LARGE SCALE GENOMIC DNA]</scope>
</reference>
<protein>
    <recommendedName>
        <fullName evidence="3">TPM domain-containing protein</fullName>
    </recommendedName>
</protein>
<dbReference type="Proteomes" id="UP000176938">
    <property type="component" value="Unassembled WGS sequence"/>
</dbReference>
<feature type="transmembrane region" description="Helical" evidence="1">
    <location>
        <begin position="201"/>
        <end position="234"/>
    </location>
</feature>
<dbReference type="Gene3D" id="3.10.310.50">
    <property type="match status" value="1"/>
</dbReference>
<comment type="caution">
    <text evidence="4">The sequence shown here is derived from an EMBL/GenBank/DDBJ whole genome shotgun (WGS) entry which is preliminary data.</text>
</comment>
<evidence type="ECO:0000256" key="1">
    <source>
        <dbReference type="SAM" id="Phobius"/>
    </source>
</evidence>
<gene>
    <name evidence="4" type="ORF">A3H38_03185</name>
</gene>
<sequence>MMRNILLVMFLVFLSLASFAAVNFPAPSGFVNDYAGILSSAQKQELESISQDLKQATGAELAVAIVKTVEPLDSKLYAVKLFEKWGVGEKGKDNGVLLLLALEERRIEIEVGYGLEGVINDALAGQILDTYAVPNFKKGGLAVGVVETAMAISQIIAGKEVPLAQPATAVPKNPGNGASLLYVIIGIIVLGIIFRKGGSIIVGIFGALWGSEVAGVAGAIIGGLLGLFFGFYGLMFMGRGGGSGAGGGFGGFGGGRSSGGGSGRSW</sequence>
<keyword evidence="1" id="KW-0472">Membrane</keyword>
<dbReference type="InterPro" id="IPR007621">
    <property type="entry name" value="TPM_dom"/>
</dbReference>
<proteinExistence type="predicted"/>
<name>A0A1F4RC26_UNCSA</name>
<dbReference type="AlphaFoldDB" id="A0A1F4RC26"/>
<keyword evidence="1" id="KW-0812">Transmembrane</keyword>
<keyword evidence="2" id="KW-0732">Signal</keyword>
<keyword evidence="1" id="KW-1133">Transmembrane helix</keyword>
<dbReference type="Pfam" id="PF04536">
    <property type="entry name" value="TPM_phosphatase"/>
    <property type="match status" value="1"/>
</dbReference>
<feature type="chain" id="PRO_5009514170" description="TPM domain-containing protein" evidence="2">
    <location>
        <begin position="21"/>
        <end position="266"/>
    </location>
</feature>
<dbReference type="PANTHER" id="PTHR30373:SF2">
    <property type="entry name" value="UPF0603 PROTEIN YGCG"/>
    <property type="match status" value="1"/>
</dbReference>
<feature type="signal peptide" evidence="2">
    <location>
        <begin position="1"/>
        <end position="20"/>
    </location>
</feature>
<dbReference type="PANTHER" id="PTHR30373">
    <property type="entry name" value="UPF0603 PROTEIN YGCG"/>
    <property type="match status" value="1"/>
</dbReference>
<evidence type="ECO:0000259" key="3">
    <source>
        <dbReference type="Pfam" id="PF04536"/>
    </source>
</evidence>
<evidence type="ECO:0000313" key="5">
    <source>
        <dbReference type="Proteomes" id="UP000176938"/>
    </source>
</evidence>
<feature type="domain" description="TPM" evidence="3">
    <location>
        <begin position="31"/>
        <end position="154"/>
    </location>
</feature>
<evidence type="ECO:0000313" key="4">
    <source>
        <dbReference type="EMBL" id="OGC05718.1"/>
    </source>
</evidence>
<dbReference type="EMBL" id="METP01000035">
    <property type="protein sequence ID" value="OGC05718.1"/>
    <property type="molecule type" value="Genomic_DNA"/>
</dbReference>
<organism evidence="4 5">
    <name type="scientific">candidate division WOR-1 bacterium RIFCSPLOWO2_02_FULL_46_20</name>
    <dbReference type="NCBI Taxonomy" id="1802567"/>
    <lineage>
        <taxon>Bacteria</taxon>
        <taxon>Bacillati</taxon>
        <taxon>Saganbacteria</taxon>
    </lineage>
</organism>
<accession>A0A1F4RC26</accession>
<evidence type="ECO:0000256" key="2">
    <source>
        <dbReference type="SAM" id="SignalP"/>
    </source>
</evidence>